<comment type="caution">
    <text evidence="3">The sequence shown here is derived from an EMBL/GenBank/DDBJ whole genome shotgun (WGS) entry which is preliminary data.</text>
</comment>
<organism evidence="3 4">
    <name type="scientific">Cellulomonas triticagri</name>
    <dbReference type="NCBI Taxonomy" id="2483352"/>
    <lineage>
        <taxon>Bacteria</taxon>
        <taxon>Bacillati</taxon>
        <taxon>Actinomycetota</taxon>
        <taxon>Actinomycetes</taxon>
        <taxon>Micrococcales</taxon>
        <taxon>Cellulomonadaceae</taxon>
        <taxon>Cellulomonas</taxon>
    </lineage>
</organism>
<sequence length="102" mass="11226">MTGWDAAGGPRATAGEPVEEGCGPNCEQALGRLFAYVDRELTADDAAQVRAHVEDCRPCLDEMAVETMLKELVKRCCQEQAPADLRLKIHARLTEVRITRTV</sequence>
<gene>
    <name evidence="3" type="primary">rsrA</name>
    <name evidence="3" type="ORF">EBM89_13245</name>
</gene>
<feature type="domain" description="Putative zinc-finger" evidence="2">
    <location>
        <begin position="26"/>
        <end position="59"/>
    </location>
</feature>
<accession>A0A3M2J9D3</accession>
<evidence type="ECO:0000259" key="2">
    <source>
        <dbReference type="Pfam" id="PF13490"/>
    </source>
</evidence>
<dbReference type="AlphaFoldDB" id="A0A3M2J9D3"/>
<dbReference type="InterPro" id="IPR027383">
    <property type="entry name" value="Znf_put"/>
</dbReference>
<dbReference type="NCBIfam" id="TIGR03988">
    <property type="entry name" value="antisig_RsrA"/>
    <property type="match status" value="1"/>
</dbReference>
<dbReference type="RefSeq" id="WP_122149896.1">
    <property type="nucleotide sequence ID" value="NZ_RFFI01000073.1"/>
</dbReference>
<feature type="region of interest" description="Disordered" evidence="1">
    <location>
        <begin position="1"/>
        <end position="22"/>
    </location>
</feature>
<evidence type="ECO:0000256" key="1">
    <source>
        <dbReference type="SAM" id="MobiDB-lite"/>
    </source>
</evidence>
<evidence type="ECO:0000313" key="4">
    <source>
        <dbReference type="Proteomes" id="UP000269289"/>
    </source>
</evidence>
<name>A0A3M2J9D3_9CELL</name>
<evidence type="ECO:0000313" key="3">
    <source>
        <dbReference type="EMBL" id="RMI08746.1"/>
    </source>
</evidence>
<proteinExistence type="predicted"/>
<reference evidence="3 4" key="1">
    <citation type="submission" date="2018-10" db="EMBL/GenBank/DDBJ databases">
        <title>Isolation, diversity and antifungal activity of actinobacteria from wheat.</title>
        <authorList>
            <person name="Han C."/>
        </authorList>
    </citation>
    <scope>NUCLEOTIDE SEQUENCE [LARGE SCALE GENOMIC DNA]</scope>
    <source>
        <strain evidence="3 4">NEAU-YY56</strain>
    </source>
</reference>
<protein>
    <submittedName>
        <fullName evidence="3">Mycothiol system anti-sigma-R factor</fullName>
    </submittedName>
</protein>
<dbReference type="Pfam" id="PF13490">
    <property type="entry name" value="zf-HC2"/>
    <property type="match status" value="1"/>
</dbReference>
<keyword evidence="4" id="KW-1185">Reference proteome</keyword>
<dbReference type="Proteomes" id="UP000269289">
    <property type="component" value="Unassembled WGS sequence"/>
</dbReference>
<dbReference type="OrthoDB" id="3267840at2"/>
<dbReference type="EMBL" id="RFFI01000073">
    <property type="protein sequence ID" value="RMI08746.1"/>
    <property type="molecule type" value="Genomic_DNA"/>
</dbReference>
<dbReference type="InterPro" id="IPR024020">
    <property type="entry name" value="Anit_sigma_mycothiol_RsrA"/>
</dbReference>